<keyword evidence="5" id="KW-1133">Transmembrane helix</keyword>
<keyword evidence="5" id="KW-0812">Transmembrane</keyword>
<keyword evidence="5" id="KW-0472">Membrane</keyword>
<dbReference type="Pfam" id="PF08007">
    <property type="entry name" value="JmjC_2"/>
    <property type="match status" value="1"/>
</dbReference>
<comment type="cofactor">
    <cofactor evidence="3">
        <name>Fe(2+)</name>
        <dbReference type="ChEBI" id="CHEBI:29033"/>
    </cofactor>
    <text evidence="3">Binds 1 Fe(2+) ion per subunit.</text>
</comment>
<dbReference type="Gene3D" id="2.60.120.650">
    <property type="entry name" value="Cupin"/>
    <property type="match status" value="1"/>
</dbReference>
<keyword evidence="3" id="KW-0804">Transcription</keyword>
<keyword evidence="3" id="KW-0539">Nucleus</keyword>
<dbReference type="GO" id="GO:0051864">
    <property type="term" value="F:histone H3K36 demethylase activity"/>
    <property type="evidence" value="ECO:0007669"/>
    <property type="project" value="TreeGrafter"/>
</dbReference>
<evidence type="ECO:0000256" key="2">
    <source>
        <dbReference type="ARBA" id="ARBA00023004"/>
    </source>
</evidence>
<dbReference type="GO" id="GO:0032453">
    <property type="term" value="F:histone H3K4 demethylase activity"/>
    <property type="evidence" value="ECO:0007669"/>
    <property type="project" value="TreeGrafter"/>
</dbReference>
<protein>
    <recommendedName>
        <fullName evidence="3">Bifunctional lysine-specific demethylase and histidyl-hydroxylase</fullName>
        <ecNumber evidence="3">1.14.11.-</ecNumber>
    </recommendedName>
</protein>
<keyword evidence="3" id="KW-0805">Transcription regulation</keyword>
<feature type="compositionally biased region" description="Basic and acidic residues" evidence="4">
    <location>
        <begin position="1"/>
        <end position="11"/>
    </location>
</feature>
<dbReference type="SUPFAM" id="SSF51197">
    <property type="entry name" value="Clavaminate synthase-like"/>
    <property type="match status" value="1"/>
</dbReference>
<feature type="region of interest" description="Disordered" evidence="4">
    <location>
        <begin position="1"/>
        <end position="20"/>
    </location>
</feature>
<sequence>MEMEDQRDNSKKRTRQRKTSSLLSLNNTTTIFPLLLAAATQLSNSHKNTPNNSSEILVKKCLTKLHQSLLSNIQNFPTSVLSLFPILVNSKCAGIARRSAEIVGLASLVSLDMNELVALDEGIVKGLILMLGSEKRKVSVAACNALLDLSSTLIGRRSLLEFSALEWFMFGFLQVPASPILVSLCDEDERSVACARLAFKEDGHAVSILHAAITLINTCNVERLEKIPRKLSRKFLVSLKTLWENVHNQMLLGNAWSSCRDRHLNLSNVTVNSLAESIFRLSINVSEFVIPLPSVLVDRKIFGWSDLGFENFLLHHWESSPSLVRRLSGSLSEENDILSSFAQSLNFKEPCPTFVASVLQNSISCVPIASDELNIISFLEEVRSELGCPIIYEQDIRVIRTEQPSKKEVHFFQKKVDPCCFKKPAFNNMDIMQCEEAFKEGYTIALRGVEFRFASIATVADALASLFGQPSVGANIYLTPPNSQGLACHCDDHCVFVCQLFGTKQWSIYPQPNLQLPRLYDRFDRECCLGEQNSLAECRKFLLREGDILYIPRGFPHEACTHDDGSSDLARFSLHVTFGVEVEPPFEWEGFAHVALHCWYKTQKQLHGASVEPLSGNLDLMSVTLLHLMIELIGASDSTLRKASLVGALVLPLEIDDWLYLNQKTTFNHIIDQINKASMFLEVFRSVEVVIEKNEDPFHRMRWLRLLYQETETIPEHDWNVPLALGEFQNLFPSCAQHKDMTEAAFMQIKSKFCDEVLFEDVIDSYKLLLEKYKKARKQYMNGMLSLHCNGFPSS</sequence>
<keyword evidence="3" id="KW-0560">Oxidoreductase</keyword>
<gene>
    <name evidence="7" type="ORF">DKX38_028613</name>
</gene>
<keyword evidence="2 3" id="KW-0408">Iron</keyword>
<evidence type="ECO:0000313" key="7">
    <source>
        <dbReference type="EMBL" id="KAB5514707.1"/>
    </source>
</evidence>
<dbReference type="GO" id="GO:0005506">
    <property type="term" value="F:iron ion binding"/>
    <property type="evidence" value="ECO:0007669"/>
    <property type="project" value="UniProtKB-UniRule"/>
</dbReference>
<dbReference type="EMBL" id="VDCV01000018">
    <property type="protein sequence ID" value="KAB5514707.1"/>
    <property type="molecule type" value="Genomic_DNA"/>
</dbReference>
<accession>A0A5N5JHP7</accession>
<feature type="transmembrane region" description="Helical" evidence="5">
    <location>
        <begin position="21"/>
        <end position="42"/>
    </location>
</feature>
<organism evidence="7 8">
    <name type="scientific">Salix brachista</name>
    <dbReference type="NCBI Taxonomy" id="2182728"/>
    <lineage>
        <taxon>Eukaryota</taxon>
        <taxon>Viridiplantae</taxon>
        <taxon>Streptophyta</taxon>
        <taxon>Embryophyta</taxon>
        <taxon>Tracheophyta</taxon>
        <taxon>Spermatophyta</taxon>
        <taxon>Magnoliopsida</taxon>
        <taxon>eudicotyledons</taxon>
        <taxon>Gunneridae</taxon>
        <taxon>Pentapetalae</taxon>
        <taxon>rosids</taxon>
        <taxon>fabids</taxon>
        <taxon>Malpighiales</taxon>
        <taxon>Salicaceae</taxon>
        <taxon>Saliceae</taxon>
        <taxon>Salix</taxon>
    </lineage>
</organism>
<keyword evidence="3" id="KW-0223">Dioxygenase</keyword>
<evidence type="ECO:0000256" key="1">
    <source>
        <dbReference type="ARBA" id="ARBA00022723"/>
    </source>
</evidence>
<name>A0A5N5JHP7_9ROSI</name>
<dbReference type="AlphaFoldDB" id="A0A5N5JHP7"/>
<dbReference type="Proteomes" id="UP000326939">
    <property type="component" value="Chromosome 18"/>
</dbReference>
<reference evidence="8" key="1">
    <citation type="journal article" date="2019" name="Gigascience">
        <title>De novo genome assembly of the endangered Acer yangbiense, a plant species with extremely small populations endemic to Yunnan Province, China.</title>
        <authorList>
            <person name="Yang J."/>
            <person name="Wariss H.M."/>
            <person name="Tao L."/>
            <person name="Zhang R."/>
            <person name="Yun Q."/>
            <person name="Hollingsworth P."/>
            <person name="Dao Z."/>
            <person name="Luo G."/>
            <person name="Guo H."/>
            <person name="Ma Y."/>
            <person name="Sun W."/>
        </authorList>
    </citation>
    <scope>NUCLEOTIDE SEQUENCE [LARGE SCALE GENOMIC DNA]</scope>
    <source>
        <strain evidence="8">cv. br00</strain>
    </source>
</reference>
<feature type="domain" description="JmjC" evidence="6">
    <location>
        <begin position="442"/>
        <end position="597"/>
    </location>
</feature>
<comment type="caution">
    <text evidence="7">The sequence shown here is derived from an EMBL/GenBank/DDBJ whole genome shotgun (WGS) entry which is preliminary data.</text>
</comment>
<dbReference type="CDD" id="cd02208">
    <property type="entry name" value="cupin_RmlC-like"/>
    <property type="match status" value="1"/>
</dbReference>
<evidence type="ECO:0000256" key="4">
    <source>
        <dbReference type="SAM" id="MobiDB-lite"/>
    </source>
</evidence>
<comment type="subcellular location">
    <subcellularLocation>
        <location evidence="3">Nucleus</location>
    </subcellularLocation>
</comment>
<evidence type="ECO:0000256" key="3">
    <source>
        <dbReference type="RuleBase" id="RU366061"/>
    </source>
</evidence>
<keyword evidence="8" id="KW-1185">Reference proteome</keyword>
<dbReference type="EC" id="1.14.11.-" evidence="3"/>
<dbReference type="PANTHER" id="PTHR13096:SF9">
    <property type="entry name" value="BIFUNCTIONAL LYSINE-SPECIFIC DEMETHYLASE AND HISTIDYL-HYDROXYLASE"/>
    <property type="match status" value="1"/>
</dbReference>
<keyword evidence="1 3" id="KW-0479">Metal-binding</keyword>
<dbReference type="PROSITE" id="PS51184">
    <property type="entry name" value="JMJC"/>
    <property type="match status" value="1"/>
</dbReference>
<dbReference type="InterPro" id="IPR003347">
    <property type="entry name" value="JmjC_dom"/>
</dbReference>
<comment type="similarity">
    <text evidence="3">Belongs to the ROX family.</text>
</comment>
<dbReference type="GO" id="GO:0005730">
    <property type="term" value="C:nucleolus"/>
    <property type="evidence" value="ECO:0007669"/>
    <property type="project" value="TreeGrafter"/>
</dbReference>
<evidence type="ECO:0000259" key="6">
    <source>
        <dbReference type="PROSITE" id="PS51184"/>
    </source>
</evidence>
<proteinExistence type="inferred from homology"/>
<dbReference type="InterPro" id="IPR039994">
    <property type="entry name" value="NO66-like"/>
</dbReference>
<dbReference type="PANTHER" id="PTHR13096">
    <property type="entry name" value="MINA53 MYC INDUCED NUCLEAR ANTIGEN"/>
    <property type="match status" value="1"/>
</dbReference>
<evidence type="ECO:0000256" key="5">
    <source>
        <dbReference type="SAM" id="Phobius"/>
    </source>
</evidence>
<comment type="function">
    <text evidence="3">Oxygenase that can act as both a histone lysine demethylase and a ribosomal histidine hydroxylase.</text>
</comment>
<evidence type="ECO:0000313" key="8">
    <source>
        <dbReference type="Proteomes" id="UP000326939"/>
    </source>
</evidence>